<organism evidence="2">
    <name type="scientific">uncultured Eubacteriales bacterium</name>
    <dbReference type="NCBI Taxonomy" id="172733"/>
    <lineage>
        <taxon>Bacteria</taxon>
        <taxon>Bacillati</taxon>
        <taxon>Bacillota</taxon>
        <taxon>Clostridia</taxon>
        <taxon>Eubacteriales</taxon>
        <taxon>environmental samples</taxon>
    </lineage>
</organism>
<evidence type="ECO:0000259" key="1">
    <source>
        <dbReference type="SMART" id="SM00382"/>
    </source>
</evidence>
<gene>
    <name evidence="2" type="ORF">KL86CLO1_20005</name>
</gene>
<dbReference type="GO" id="GO:0006261">
    <property type="term" value="P:DNA-templated DNA replication"/>
    <property type="evidence" value="ECO:0007669"/>
    <property type="project" value="TreeGrafter"/>
</dbReference>
<name>A0A212KLE4_9FIRM</name>
<dbReference type="EMBL" id="FLUN01000002">
    <property type="protein sequence ID" value="SBW12533.1"/>
    <property type="molecule type" value="Genomic_DNA"/>
</dbReference>
<dbReference type="SMART" id="SM00382">
    <property type="entry name" value="AAA"/>
    <property type="match status" value="1"/>
</dbReference>
<dbReference type="InterPro" id="IPR050238">
    <property type="entry name" value="DNA_Rep/Repair_Clamp_Loader"/>
</dbReference>
<dbReference type="SUPFAM" id="SSF52540">
    <property type="entry name" value="P-loop containing nucleoside triphosphate hydrolases"/>
    <property type="match status" value="1"/>
</dbReference>
<feature type="domain" description="AAA+ ATPase" evidence="1">
    <location>
        <begin position="25"/>
        <end position="164"/>
    </location>
</feature>
<reference evidence="2" key="1">
    <citation type="submission" date="2016-04" db="EMBL/GenBank/DDBJ databases">
        <authorList>
            <person name="Evans L.H."/>
            <person name="Alamgir A."/>
            <person name="Owens N."/>
            <person name="Weber N.D."/>
            <person name="Virtaneva K."/>
            <person name="Barbian K."/>
            <person name="Babar A."/>
            <person name="Rosenke K."/>
        </authorList>
    </citation>
    <scope>NUCLEOTIDE SEQUENCE</scope>
    <source>
        <strain evidence="2">86</strain>
    </source>
</reference>
<dbReference type="Pfam" id="PF13177">
    <property type="entry name" value="DNA_pol3_delta2"/>
    <property type="match status" value="1"/>
</dbReference>
<dbReference type="PANTHER" id="PTHR11669:SF8">
    <property type="entry name" value="DNA POLYMERASE III SUBUNIT DELTA"/>
    <property type="match status" value="1"/>
</dbReference>
<accession>A0A212KLE4</accession>
<dbReference type="Gene3D" id="3.40.50.300">
    <property type="entry name" value="P-loop containing nucleotide triphosphate hydrolases"/>
    <property type="match status" value="1"/>
</dbReference>
<dbReference type="InterPro" id="IPR027417">
    <property type="entry name" value="P-loop_NTPase"/>
</dbReference>
<dbReference type="InterPro" id="IPR003593">
    <property type="entry name" value="AAA+_ATPase"/>
</dbReference>
<proteinExistence type="predicted"/>
<dbReference type="PANTHER" id="PTHR11669">
    <property type="entry name" value="REPLICATION FACTOR C / DNA POLYMERASE III GAMMA-TAU SUBUNIT"/>
    <property type="match status" value="1"/>
</dbReference>
<evidence type="ECO:0000313" key="2">
    <source>
        <dbReference type="EMBL" id="SBW12533.1"/>
    </source>
</evidence>
<protein>
    <submittedName>
        <fullName evidence="2">Putative DNA polymerase III, delta' subunit</fullName>
    </submittedName>
</protein>
<dbReference type="AlphaFoldDB" id="A0A212KLE4"/>
<sequence>MNLSQLAGNMPLKRQLSAESAGRGLSHAYILAGPAGTGKHTLARLLAAALVCEGAGDKPCETCPHCRKALRDIHPDVIRIGGDGKDINVAQVRALRSDAYIRPNEASRKVYLLENAQTMNPSAQNAMLKLLEEGPAYAAFLLLTDNSAALLATVRSRCEGLTLSPVTDSEAEGYLRARYPEQAPRAIAELAARCEGVLGRAVAELEGSGGTGPVRDGAVKLLRLLSKGDELALLEFSVSLEKWEREDLEALLGETILLLRHALVCSNQGNPGESDPERLETARMAADKLTPRALLAAAETLEKLRAACGYNAGTGHLAGWLCAALSG</sequence>